<name>A0A0L6ZAS5_9CLOT</name>
<gene>
    <name evidence="1" type="ORF">CLHOM_15090</name>
</gene>
<dbReference type="Proteomes" id="UP000037043">
    <property type="component" value="Unassembled WGS sequence"/>
</dbReference>
<accession>A0A0L6ZAS5</accession>
<dbReference type="InterPro" id="IPR021957">
    <property type="entry name" value="DUF3574"/>
</dbReference>
<comment type="caution">
    <text evidence="1">The sequence shown here is derived from an EMBL/GenBank/DDBJ whole genome shotgun (WGS) entry which is preliminary data.</text>
</comment>
<keyword evidence="2" id="KW-1185">Reference proteome</keyword>
<dbReference type="STRING" id="36844.SAMN04488501_12029"/>
<protein>
    <recommendedName>
        <fullName evidence="3">DUF3574 domain-containing protein</fullName>
    </recommendedName>
</protein>
<evidence type="ECO:0008006" key="3">
    <source>
        <dbReference type="Google" id="ProtNLM"/>
    </source>
</evidence>
<evidence type="ECO:0000313" key="1">
    <source>
        <dbReference type="EMBL" id="KOA20079.1"/>
    </source>
</evidence>
<dbReference type="EMBL" id="LHUR01000020">
    <property type="protein sequence ID" value="KOA20079.1"/>
    <property type="molecule type" value="Genomic_DNA"/>
</dbReference>
<proteinExistence type="predicted"/>
<dbReference type="RefSeq" id="WP_052221073.1">
    <property type="nucleotide sequence ID" value="NZ_LHUR01000020.1"/>
</dbReference>
<organism evidence="1 2">
    <name type="scientific">Clostridium homopropionicum DSM 5847</name>
    <dbReference type="NCBI Taxonomy" id="1121318"/>
    <lineage>
        <taxon>Bacteria</taxon>
        <taxon>Bacillati</taxon>
        <taxon>Bacillota</taxon>
        <taxon>Clostridia</taxon>
        <taxon>Eubacteriales</taxon>
        <taxon>Clostridiaceae</taxon>
        <taxon>Clostridium</taxon>
    </lineage>
</organism>
<dbReference type="PATRIC" id="fig|1121318.3.peg.1517"/>
<dbReference type="Pfam" id="PF12098">
    <property type="entry name" value="DUF3574"/>
    <property type="match status" value="1"/>
</dbReference>
<reference evidence="2" key="1">
    <citation type="submission" date="2015-08" db="EMBL/GenBank/DDBJ databases">
        <title>Genome sequence of the strict anaerobe Clostridium homopropionicum LuHBu1 (DSM 5847T).</title>
        <authorList>
            <person name="Poehlein A."/>
            <person name="Beck M."/>
            <person name="Schiel-Bengelsdorf B."/>
            <person name="Bengelsdorf F.R."/>
            <person name="Daniel R."/>
            <person name="Duerre P."/>
        </authorList>
    </citation>
    <scope>NUCLEOTIDE SEQUENCE [LARGE SCALE GENOMIC DNA]</scope>
    <source>
        <strain evidence="2">DSM 5847</strain>
    </source>
</reference>
<sequence>MKKYFKVIIIFILLCLIPVSYSLLNYDEASNNKEIKYTMYVGLNDKDTYKQIISTGDAEKKVEEIILKYLDGFTRIYGRGAYMDERKNITRENSLIYIFYSADDEDVKSIMNEIIKELNQNSVLIEKEKVQYEFYEEVKQ</sequence>
<evidence type="ECO:0000313" key="2">
    <source>
        <dbReference type="Proteomes" id="UP000037043"/>
    </source>
</evidence>
<dbReference type="AlphaFoldDB" id="A0A0L6ZAS5"/>